<dbReference type="PANTHER" id="PTHR34047">
    <property type="entry name" value="NUCLEAR INTRON MATURASE 1, MITOCHONDRIAL-RELATED"/>
    <property type="match status" value="1"/>
</dbReference>
<reference evidence="11" key="1">
    <citation type="journal article" date="2017" name="Genome Announc.">
        <title>High-Quality Whole-Genome Sequences of the Oligo-Mouse-Microbiota Bacterial Community.</title>
        <authorList>
            <person name="Garzetti D."/>
            <person name="Brugiroux S."/>
            <person name="Bunk B."/>
            <person name="Pukall R."/>
            <person name="McCoy K.D."/>
            <person name="Macpherson A.J."/>
            <person name="Stecher B."/>
        </authorList>
    </citation>
    <scope>NUCLEOTIDE SEQUENCE</scope>
    <source>
        <strain evidence="11">KB18</strain>
    </source>
</reference>
<gene>
    <name evidence="11" type="ORF">ADH66_15970</name>
    <name evidence="12" type="ORF">I5Q82_06345</name>
</gene>
<keyword evidence="3" id="KW-0548">Nucleotidyltransferase</keyword>
<name>A0A1Z2XU91_9FIRM</name>
<keyword evidence="13" id="KW-1185">Reference proteome</keyword>
<dbReference type="GO" id="GO:0003964">
    <property type="term" value="F:RNA-directed DNA polymerase activity"/>
    <property type="evidence" value="ECO:0007669"/>
    <property type="project" value="UniProtKB-KW"/>
</dbReference>
<dbReference type="InterPro" id="IPR000123">
    <property type="entry name" value="Reverse_transcriptase_msDNA"/>
</dbReference>
<evidence type="ECO:0000313" key="12">
    <source>
        <dbReference type="EMBL" id="QQR31285.1"/>
    </source>
</evidence>
<reference evidence="12 14" key="3">
    <citation type="submission" date="2020-11" db="EMBL/GenBank/DDBJ databases">
        <title>Closed and high quality bacterial genomes of the OMM12 community.</title>
        <authorList>
            <person name="Marbouty M."/>
            <person name="Lamy-Besnier Q."/>
            <person name="Debarbieux L."/>
            <person name="Koszul R."/>
        </authorList>
    </citation>
    <scope>NUCLEOTIDE SEQUENCE [LARGE SCALE GENOMIC DNA]</scope>
    <source>
        <strain evidence="12 14">KB18</strain>
    </source>
</reference>
<dbReference type="NCBIfam" id="NF038233">
    <property type="entry name" value="retron_St85_RT"/>
    <property type="match status" value="1"/>
</dbReference>
<proteinExistence type="inferred from homology"/>
<evidence type="ECO:0000256" key="2">
    <source>
        <dbReference type="ARBA" id="ARBA00022679"/>
    </source>
</evidence>
<reference evidence="13" key="2">
    <citation type="submission" date="2017-05" db="EMBL/GenBank/DDBJ databases">
        <title>Improved OligoMM genomes.</title>
        <authorList>
            <person name="Garzetti D."/>
        </authorList>
    </citation>
    <scope>NUCLEOTIDE SEQUENCE [LARGE SCALE GENOMIC DNA]</scope>
    <source>
        <strain evidence="13">KB18</strain>
    </source>
</reference>
<dbReference type="Pfam" id="PF00078">
    <property type="entry name" value="RVT_1"/>
    <property type="match status" value="1"/>
</dbReference>
<evidence type="ECO:0000256" key="9">
    <source>
        <dbReference type="ARBA" id="ARBA00048173"/>
    </source>
</evidence>
<keyword evidence="2" id="KW-0808">Transferase</keyword>
<evidence type="ECO:0000313" key="11">
    <source>
        <dbReference type="EMBL" id="ASB42017.1"/>
    </source>
</evidence>
<dbReference type="AlphaFoldDB" id="A0A1Z2XU91"/>
<comment type="catalytic activity">
    <reaction evidence="9">
        <text>DNA(n) + a 2'-deoxyribonucleoside 5'-triphosphate = DNA(n+1) + diphosphate</text>
        <dbReference type="Rhea" id="RHEA:22508"/>
        <dbReference type="Rhea" id="RHEA-COMP:17339"/>
        <dbReference type="Rhea" id="RHEA-COMP:17340"/>
        <dbReference type="ChEBI" id="CHEBI:33019"/>
        <dbReference type="ChEBI" id="CHEBI:61560"/>
        <dbReference type="ChEBI" id="CHEBI:173112"/>
        <dbReference type="EC" id="2.7.7.49"/>
    </reaction>
</comment>
<dbReference type="CDD" id="cd03487">
    <property type="entry name" value="RT_Bac_retron_II"/>
    <property type="match status" value="1"/>
</dbReference>
<evidence type="ECO:0000256" key="3">
    <source>
        <dbReference type="ARBA" id="ARBA00022695"/>
    </source>
</evidence>
<dbReference type="EMBL" id="CP065321">
    <property type="protein sequence ID" value="QQR31285.1"/>
    <property type="molecule type" value="Genomic_DNA"/>
</dbReference>
<evidence type="ECO:0000256" key="1">
    <source>
        <dbReference type="ARBA" id="ARBA00012493"/>
    </source>
</evidence>
<evidence type="ECO:0000313" key="13">
    <source>
        <dbReference type="Proteomes" id="UP000196710"/>
    </source>
</evidence>
<dbReference type="Proteomes" id="UP000196710">
    <property type="component" value="Chromosome"/>
</dbReference>
<dbReference type="KEGG" id="amur:ADH66_15970"/>
<dbReference type="InterPro" id="IPR043502">
    <property type="entry name" value="DNA/RNA_pol_sf"/>
</dbReference>
<dbReference type="GO" id="GO:0003723">
    <property type="term" value="F:RNA binding"/>
    <property type="evidence" value="ECO:0007669"/>
    <property type="project" value="InterPro"/>
</dbReference>
<comment type="similarity">
    <text evidence="8">Belongs to the bacterial reverse transcriptase family.</text>
</comment>
<organism evidence="12 14">
    <name type="scientific">Acutalibacter muris</name>
    <dbReference type="NCBI Taxonomy" id="1796620"/>
    <lineage>
        <taxon>Bacteria</taxon>
        <taxon>Bacillati</taxon>
        <taxon>Bacillota</taxon>
        <taxon>Clostridia</taxon>
        <taxon>Eubacteriales</taxon>
        <taxon>Acutalibacteraceae</taxon>
        <taxon>Acutalibacter</taxon>
    </lineage>
</organism>
<accession>A0A1Z2XU91</accession>
<evidence type="ECO:0000313" key="14">
    <source>
        <dbReference type="Proteomes" id="UP000596035"/>
    </source>
</evidence>
<dbReference type="InterPro" id="IPR000477">
    <property type="entry name" value="RT_dom"/>
</dbReference>
<evidence type="ECO:0000256" key="6">
    <source>
        <dbReference type="ARBA" id="ARBA00022918"/>
    </source>
</evidence>
<dbReference type="EMBL" id="CP021422">
    <property type="protein sequence ID" value="ASB42017.1"/>
    <property type="molecule type" value="Genomic_DNA"/>
</dbReference>
<keyword evidence="7" id="KW-0051">Antiviral defense</keyword>
<sequence length="341" mass="38949">MDKERYLKKLEEALSESSSSIPESLACIRYASNLLTFDFPVIFDRTHLAHLLGIKPSDLSALIYSIDSYCYHEFHLAKKSGGMRVINIPSVDLKDIQRWILDNIISKMHISEFANGFCKGKSILTNALSHIDQECVINLDIKDFFPSVGIDRVFMLFKYYGYTKEVSFALAKLCTYRGILPQGSPASPAISNVICLKLDKRLSKLAESYNGVYSRYADDLTLSGTKNITQLIPTVIAIVEEEGFCVNAQKTHIAYAHERQKVTGLLVNEGKVRVSQKYKRRLRQEIYFCQKFGVSDHQKYCNENFQFFKEHLYGKAYFVSMVEPEVGNAFLEALDNIAWEY</sequence>
<protein>
    <recommendedName>
        <fullName evidence="1">RNA-directed DNA polymerase</fullName>
        <ecNumber evidence="1">2.7.7.49</ecNumber>
    </recommendedName>
</protein>
<dbReference type="PROSITE" id="PS50878">
    <property type="entry name" value="RT_POL"/>
    <property type="match status" value="1"/>
</dbReference>
<dbReference type="GO" id="GO:0051607">
    <property type="term" value="P:defense response to virus"/>
    <property type="evidence" value="ECO:0007669"/>
    <property type="project" value="UniProtKB-KW"/>
</dbReference>
<dbReference type="InterPro" id="IPR051083">
    <property type="entry name" value="GrpII_Intron_Splice-Mob/Def"/>
</dbReference>
<dbReference type="EC" id="2.7.7.49" evidence="1"/>
<dbReference type="GO" id="GO:0046872">
    <property type="term" value="F:metal ion binding"/>
    <property type="evidence" value="ECO:0007669"/>
    <property type="project" value="UniProtKB-KW"/>
</dbReference>
<evidence type="ECO:0000259" key="10">
    <source>
        <dbReference type="PROSITE" id="PS50878"/>
    </source>
</evidence>
<evidence type="ECO:0000256" key="5">
    <source>
        <dbReference type="ARBA" id="ARBA00022842"/>
    </source>
</evidence>
<dbReference type="SUPFAM" id="SSF56672">
    <property type="entry name" value="DNA/RNA polymerases"/>
    <property type="match status" value="1"/>
</dbReference>
<keyword evidence="4" id="KW-0479">Metal-binding</keyword>
<keyword evidence="5" id="KW-0460">Magnesium</keyword>
<evidence type="ECO:0000256" key="4">
    <source>
        <dbReference type="ARBA" id="ARBA00022723"/>
    </source>
</evidence>
<dbReference type="RefSeq" id="WP_084384421.1">
    <property type="nucleotide sequence ID" value="NZ_CP021422.1"/>
</dbReference>
<feature type="domain" description="Reverse transcriptase" evidence="10">
    <location>
        <begin position="1"/>
        <end position="267"/>
    </location>
</feature>
<dbReference type="PANTHER" id="PTHR34047:SF7">
    <property type="entry name" value="RNA-DIRECTED DNA POLYMERASE"/>
    <property type="match status" value="1"/>
</dbReference>
<keyword evidence="6 12" id="KW-0695">RNA-directed DNA polymerase</keyword>
<dbReference type="PRINTS" id="PR00866">
    <property type="entry name" value="RNADNAPOLMS"/>
</dbReference>
<evidence type="ECO:0000256" key="8">
    <source>
        <dbReference type="ARBA" id="ARBA00034120"/>
    </source>
</evidence>
<evidence type="ECO:0000256" key="7">
    <source>
        <dbReference type="ARBA" id="ARBA00023118"/>
    </source>
</evidence>
<dbReference type="Proteomes" id="UP000596035">
    <property type="component" value="Chromosome"/>
</dbReference>